<evidence type="ECO:0000313" key="1">
    <source>
        <dbReference type="EMBL" id="CAH1965228.1"/>
    </source>
</evidence>
<name>A0A9P0P1P5_ACAOB</name>
<gene>
    <name evidence="1" type="ORF">ACAOBT_LOCUS6223</name>
</gene>
<dbReference type="EMBL" id="CAKOFQ010006722">
    <property type="protein sequence ID" value="CAH1965228.1"/>
    <property type="molecule type" value="Genomic_DNA"/>
</dbReference>
<evidence type="ECO:0000313" key="2">
    <source>
        <dbReference type="Proteomes" id="UP001152888"/>
    </source>
</evidence>
<comment type="caution">
    <text evidence="1">The sequence shown here is derived from an EMBL/GenBank/DDBJ whole genome shotgun (WGS) entry which is preliminary data.</text>
</comment>
<sequence length="77" mass="8367">MYDLCSMCINRQRLYQNIAQHPTLLITGYLGAANVILASTASECLPLPSVDILSSVSISEYDLSQATCEIGNIMTII</sequence>
<organism evidence="1 2">
    <name type="scientific">Acanthoscelides obtectus</name>
    <name type="common">Bean weevil</name>
    <name type="synonym">Bruchus obtectus</name>
    <dbReference type="NCBI Taxonomy" id="200917"/>
    <lineage>
        <taxon>Eukaryota</taxon>
        <taxon>Metazoa</taxon>
        <taxon>Ecdysozoa</taxon>
        <taxon>Arthropoda</taxon>
        <taxon>Hexapoda</taxon>
        <taxon>Insecta</taxon>
        <taxon>Pterygota</taxon>
        <taxon>Neoptera</taxon>
        <taxon>Endopterygota</taxon>
        <taxon>Coleoptera</taxon>
        <taxon>Polyphaga</taxon>
        <taxon>Cucujiformia</taxon>
        <taxon>Chrysomeloidea</taxon>
        <taxon>Chrysomelidae</taxon>
        <taxon>Bruchinae</taxon>
        <taxon>Bruchini</taxon>
        <taxon>Acanthoscelides</taxon>
    </lineage>
</organism>
<proteinExistence type="predicted"/>
<accession>A0A9P0P1P5</accession>
<dbReference type="AlphaFoldDB" id="A0A9P0P1P5"/>
<keyword evidence="2" id="KW-1185">Reference proteome</keyword>
<protein>
    <submittedName>
        <fullName evidence="1">Uncharacterized protein</fullName>
    </submittedName>
</protein>
<reference evidence="1" key="1">
    <citation type="submission" date="2022-03" db="EMBL/GenBank/DDBJ databases">
        <authorList>
            <person name="Sayadi A."/>
        </authorList>
    </citation>
    <scope>NUCLEOTIDE SEQUENCE</scope>
</reference>
<dbReference type="Proteomes" id="UP001152888">
    <property type="component" value="Unassembled WGS sequence"/>
</dbReference>